<evidence type="ECO:0000313" key="11">
    <source>
        <dbReference type="EMBL" id="UBY07579.1"/>
    </source>
</evidence>
<dbReference type="Gene3D" id="1.10.10.10">
    <property type="entry name" value="Winged helix-like DNA-binding domain superfamily/Winged helix DNA-binding domain"/>
    <property type="match status" value="1"/>
</dbReference>
<dbReference type="InterPro" id="IPR055414">
    <property type="entry name" value="LRR_R13L4/SHOC2-like"/>
</dbReference>
<proteinExistence type="evidence at transcript level"/>
<feature type="domain" description="NB-ARC" evidence="7">
    <location>
        <begin position="172"/>
        <end position="347"/>
    </location>
</feature>
<name>A0A8K1I8Z7_9POAL</name>
<evidence type="ECO:0000259" key="10">
    <source>
        <dbReference type="Pfam" id="PF23598"/>
    </source>
</evidence>
<evidence type="ECO:0000259" key="9">
    <source>
        <dbReference type="Pfam" id="PF23559"/>
    </source>
</evidence>
<keyword evidence="2" id="KW-0433">Leucine-rich repeat</keyword>
<dbReference type="CDD" id="cd14798">
    <property type="entry name" value="RX-CC_like"/>
    <property type="match status" value="1"/>
</dbReference>
<dbReference type="GO" id="GO:0009626">
    <property type="term" value="P:plant-type hypersensitive response"/>
    <property type="evidence" value="ECO:0007669"/>
    <property type="project" value="UniProtKB-ARBA"/>
</dbReference>
<evidence type="ECO:0000256" key="4">
    <source>
        <dbReference type="ARBA" id="ARBA00022741"/>
    </source>
</evidence>
<feature type="domain" description="Disease resistance R13L4/SHOC-2-like LRR" evidence="10">
    <location>
        <begin position="553"/>
        <end position="805"/>
    </location>
</feature>
<evidence type="ECO:0000259" key="8">
    <source>
        <dbReference type="Pfam" id="PF18052"/>
    </source>
</evidence>
<protein>
    <submittedName>
        <fullName evidence="11">NBS-LRR disease resistance protein</fullName>
    </submittedName>
</protein>
<dbReference type="InterPro" id="IPR036388">
    <property type="entry name" value="WH-like_DNA-bd_sf"/>
</dbReference>
<dbReference type="GO" id="GO:0002758">
    <property type="term" value="P:innate immune response-activating signaling pathway"/>
    <property type="evidence" value="ECO:0007669"/>
    <property type="project" value="UniProtKB-ARBA"/>
</dbReference>
<evidence type="ECO:0000256" key="6">
    <source>
        <dbReference type="ARBA" id="ARBA00023054"/>
    </source>
</evidence>
<dbReference type="GO" id="GO:0042742">
    <property type="term" value="P:defense response to bacterium"/>
    <property type="evidence" value="ECO:0007669"/>
    <property type="project" value="UniProtKB-ARBA"/>
</dbReference>
<dbReference type="InterPro" id="IPR002182">
    <property type="entry name" value="NB-ARC"/>
</dbReference>
<dbReference type="PANTHER" id="PTHR23155">
    <property type="entry name" value="DISEASE RESISTANCE PROTEIN RP"/>
    <property type="match status" value="1"/>
</dbReference>
<comment type="similarity">
    <text evidence="1">Belongs to the disease resistance NB-LRR family.</text>
</comment>
<dbReference type="Pfam" id="PF00931">
    <property type="entry name" value="NB-ARC"/>
    <property type="match status" value="1"/>
</dbReference>
<dbReference type="PRINTS" id="PR00364">
    <property type="entry name" value="DISEASERSIST"/>
</dbReference>
<dbReference type="InterPro" id="IPR042197">
    <property type="entry name" value="Apaf_helical"/>
</dbReference>
<keyword evidence="6" id="KW-0175">Coiled coil</keyword>
<dbReference type="Pfam" id="PF18052">
    <property type="entry name" value="Rx_N"/>
    <property type="match status" value="1"/>
</dbReference>
<accession>A0A8K1I8Z7</accession>
<dbReference type="Gene3D" id="3.40.50.300">
    <property type="entry name" value="P-loop containing nucleotide triphosphate hydrolases"/>
    <property type="match status" value="1"/>
</dbReference>
<dbReference type="PANTHER" id="PTHR23155:SF1116">
    <property type="entry name" value="OS12G0273300 PROTEIN"/>
    <property type="match status" value="1"/>
</dbReference>
<keyword evidence="3" id="KW-0677">Repeat</keyword>
<feature type="domain" description="Disease resistance N-terminal" evidence="8">
    <location>
        <begin position="7"/>
        <end position="97"/>
    </location>
</feature>
<dbReference type="FunFam" id="1.10.10.10:FF:000322">
    <property type="entry name" value="Probable disease resistance protein At1g63360"/>
    <property type="match status" value="1"/>
</dbReference>
<evidence type="ECO:0000259" key="7">
    <source>
        <dbReference type="Pfam" id="PF00931"/>
    </source>
</evidence>
<dbReference type="Pfam" id="PF23559">
    <property type="entry name" value="WHD_DRP"/>
    <property type="match status" value="1"/>
</dbReference>
<feature type="domain" description="Disease resistance protein winged helix" evidence="9">
    <location>
        <begin position="435"/>
        <end position="507"/>
    </location>
</feature>
<evidence type="ECO:0000256" key="5">
    <source>
        <dbReference type="ARBA" id="ARBA00022821"/>
    </source>
</evidence>
<keyword evidence="4" id="KW-0547">Nucleotide-binding</keyword>
<dbReference type="InterPro" id="IPR058922">
    <property type="entry name" value="WHD_DRP"/>
</dbReference>
<dbReference type="AlphaFoldDB" id="A0A8K1I8Z7"/>
<dbReference type="Gene3D" id="3.80.10.10">
    <property type="entry name" value="Ribonuclease Inhibitor"/>
    <property type="match status" value="1"/>
</dbReference>
<dbReference type="InterPro" id="IPR032675">
    <property type="entry name" value="LRR_dom_sf"/>
</dbReference>
<evidence type="ECO:0000256" key="1">
    <source>
        <dbReference type="ARBA" id="ARBA00008894"/>
    </source>
</evidence>
<keyword evidence="5" id="KW-0611">Plant defense</keyword>
<dbReference type="InterPro" id="IPR041118">
    <property type="entry name" value="Rx_N"/>
</dbReference>
<organism evidence="11">
    <name type="scientific">Dasypyrum villosum</name>
    <dbReference type="NCBI Taxonomy" id="40247"/>
    <lineage>
        <taxon>Eukaryota</taxon>
        <taxon>Viridiplantae</taxon>
        <taxon>Streptophyta</taxon>
        <taxon>Embryophyta</taxon>
        <taxon>Tracheophyta</taxon>
        <taxon>Spermatophyta</taxon>
        <taxon>Magnoliopsida</taxon>
        <taxon>Liliopsida</taxon>
        <taxon>Poales</taxon>
        <taxon>Poaceae</taxon>
        <taxon>BOP clade</taxon>
        <taxon>Pooideae</taxon>
        <taxon>Triticodae</taxon>
        <taxon>Triticeae</taxon>
        <taxon>Triticinae</taxon>
        <taxon>Dasypyrum</taxon>
    </lineage>
</organism>
<sequence length="836" mass="94695">MELAMLAIRPLLPKLGSLLAGEFTMEKRVRKGIDTLDKELKLMNAALSKVARVPSEELDEEVKIWAVMVRDLAYQMEDIVDAFVLRVGNGSTNPKNRVKKLLKKTGRLFKKGKDLHRISDALEEVVDQAKQLAELRQRYKLETLDAGAGASVDPRIKAMYTDVTELVGIEEPRDELINMLLDGDDWSKKPLKMVSVVGFGGLGKTTLAKMVYDKIKVQFDCSAFVSVSQNPNMKKILKDILFELDKDKYSGIYNVEREEKHLINELIEFLDEKRYLMVIDDTWDESAWQLIKCAFSKNSIGSRLIMTTRNVSVAETCCSSSHDIYHMKPLCEDVSRRLFYKRIFSHEKECPHELVEVSEHILKKCGGIPLAIITIASLLSNNRRMKTKEQWDAVLHSIGRGLTEDRSVKEMKKILLFSYYDLPSYLKPCLLYLSIFPEDHLIMRAELILKWISEGIVYSEEEETSLYELGDSYFNELVNRSMIQPTGIDKEEKVKSCRVHDMVLDLICSLASEENFVTILNGTKRKIPDSQSKVRRLSIQNSNVEVATISMTQVRSISVFTNDDVDQLYKVSSCQVLRVLDSEYCACPDTWNFLHLRHLRLKGRGVKELPMEIGKLLFLQVLDISRTSIKEIPCSVVGLGRLMYLHLGWGICAKLPSGVGNLTSLEVLIGLTVGKIHGSSDSRNHHLVKELGNLTKLRVLQLFWGVLDESIAKTLVESLSNLHRLQTLDIDGDKGGHVNLMHEGWVPSQQLRRVLITGCSMRTLPAWINPSSLPLLSYLVITVSKVRLEDIPLLGMLRALLTVDLLRKVVDEADATLRAAAEHHPNRPIIYIHSSG</sequence>
<reference evidence="11" key="1">
    <citation type="submission" date="2021-07" db="EMBL/GenBank/DDBJ databases">
        <title>Genome-wide identification of the NLR gene family in Haynaldia villosa by SMRT-RenSeq.</title>
        <authorList>
            <person name="Huang Z."/>
            <person name="Qiao F."/>
            <person name="Yang B."/>
            <person name="Liu J."/>
            <person name="Liu Y."/>
            <person name="Wulff B.B.H."/>
            <person name="Hu P."/>
            <person name="Lv Z."/>
            <person name="Zhang R."/>
            <person name="Chen P."/>
            <person name="Xing L."/>
            <person name="Cao A."/>
        </authorList>
    </citation>
    <scope>NUCLEOTIDE SEQUENCE</scope>
    <source>
        <strain evidence="11">Hv_Contig_1400_nlr_1</strain>
    </source>
</reference>
<dbReference type="SUPFAM" id="SSF52047">
    <property type="entry name" value="RNI-like"/>
    <property type="match status" value="1"/>
</dbReference>
<evidence type="ECO:0000256" key="2">
    <source>
        <dbReference type="ARBA" id="ARBA00022614"/>
    </source>
</evidence>
<dbReference type="Gene3D" id="1.10.8.430">
    <property type="entry name" value="Helical domain of apoptotic protease-activating factors"/>
    <property type="match status" value="1"/>
</dbReference>
<dbReference type="InterPro" id="IPR027417">
    <property type="entry name" value="P-loop_NTPase"/>
</dbReference>
<dbReference type="Pfam" id="PF23598">
    <property type="entry name" value="LRR_14"/>
    <property type="match status" value="1"/>
</dbReference>
<dbReference type="EMBL" id="MZ672980">
    <property type="protein sequence ID" value="UBY07579.1"/>
    <property type="molecule type" value="mRNA"/>
</dbReference>
<evidence type="ECO:0000256" key="3">
    <source>
        <dbReference type="ARBA" id="ARBA00022737"/>
    </source>
</evidence>
<dbReference type="SUPFAM" id="SSF52540">
    <property type="entry name" value="P-loop containing nucleoside triphosphate hydrolases"/>
    <property type="match status" value="1"/>
</dbReference>
<dbReference type="InterPro" id="IPR044974">
    <property type="entry name" value="Disease_R_plants"/>
</dbReference>
<dbReference type="GO" id="GO:0043531">
    <property type="term" value="F:ADP binding"/>
    <property type="evidence" value="ECO:0007669"/>
    <property type="project" value="InterPro"/>
</dbReference>
<dbReference type="FunFam" id="3.40.50.300:FF:001091">
    <property type="entry name" value="Probable disease resistance protein At1g61300"/>
    <property type="match status" value="1"/>
</dbReference>
<dbReference type="Gene3D" id="1.20.5.4130">
    <property type="match status" value="1"/>
</dbReference>
<dbReference type="InterPro" id="IPR038005">
    <property type="entry name" value="RX-like_CC"/>
</dbReference>